<dbReference type="InterPro" id="IPR003439">
    <property type="entry name" value="ABC_transporter-like_ATP-bd"/>
</dbReference>
<dbReference type="InterPro" id="IPR037118">
    <property type="entry name" value="Val-tRNA_synth_C_sf"/>
</dbReference>
<dbReference type="HAMAP" id="MF_00848">
    <property type="entry name" value="Uup"/>
    <property type="match status" value="1"/>
</dbReference>
<feature type="binding site" evidence="11">
    <location>
        <begin position="351"/>
        <end position="358"/>
    </location>
    <ligand>
        <name>ATP</name>
        <dbReference type="ChEBI" id="CHEBI:30616"/>
        <label>2</label>
    </ligand>
</feature>
<feature type="domain" description="ABC transporter" evidence="13">
    <location>
        <begin position="5"/>
        <end position="252"/>
    </location>
</feature>
<evidence type="ECO:0000256" key="12">
    <source>
        <dbReference type="SAM" id="MobiDB-lite"/>
    </source>
</evidence>
<dbReference type="GO" id="GO:0016887">
    <property type="term" value="F:ATP hydrolysis activity"/>
    <property type="evidence" value="ECO:0007669"/>
    <property type="project" value="UniProtKB-UniRule"/>
</dbReference>
<feature type="domain" description="ABC transporter" evidence="13">
    <location>
        <begin position="319"/>
        <end position="537"/>
    </location>
</feature>
<comment type="similarity">
    <text evidence="10 11">Belongs to the ABC transporter superfamily. ABCF family. Uup subfamily.</text>
</comment>
<feature type="compositionally biased region" description="Basic and acidic residues" evidence="12">
    <location>
        <begin position="548"/>
        <end position="568"/>
    </location>
</feature>
<dbReference type="PANTHER" id="PTHR42855">
    <property type="entry name" value="ABC TRANSPORTER ATP-BINDING SUBUNIT"/>
    <property type="match status" value="1"/>
</dbReference>
<dbReference type="Gene3D" id="3.40.50.300">
    <property type="entry name" value="P-loop containing nucleotide triphosphate hydrolases"/>
    <property type="match status" value="2"/>
</dbReference>
<dbReference type="Gene3D" id="1.10.287.380">
    <property type="entry name" value="Valyl-tRNA synthetase, C-terminal domain"/>
    <property type="match status" value="1"/>
</dbReference>
<dbReference type="OrthoDB" id="9808609at2"/>
<dbReference type="Pfam" id="PF12848">
    <property type="entry name" value="ABC_tran_Xtn"/>
    <property type="match status" value="1"/>
</dbReference>
<dbReference type="GO" id="GO:0005737">
    <property type="term" value="C:cytoplasm"/>
    <property type="evidence" value="ECO:0007669"/>
    <property type="project" value="UniProtKB-SubCell"/>
</dbReference>
<dbReference type="Pfam" id="PF16326">
    <property type="entry name" value="ABC_tran_CTD"/>
    <property type="match status" value="1"/>
</dbReference>
<dbReference type="InterPro" id="IPR032524">
    <property type="entry name" value="ABC_tran_C"/>
</dbReference>
<dbReference type="PANTHER" id="PTHR42855:SF1">
    <property type="entry name" value="ABC TRANSPORTER DOMAIN-CONTAINING PROTEIN"/>
    <property type="match status" value="1"/>
</dbReference>
<dbReference type="EMBL" id="AP014936">
    <property type="protein sequence ID" value="BAU47544.1"/>
    <property type="molecule type" value="Genomic_DNA"/>
</dbReference>
<dbReference type="GO" id="GO:0003677">
    <property type="term" value="F:DNA binding"/>
    <property type="evidence" value="ECO:0007669"/>
    <property type="project" value="UniProtKB-UniRule"/>
</dbReference>
<dbReference type="FunFam" id="3.40.50.300:FF:000309">
    <property type="entry name" value="ABC transporter ATP-binding protein"/>
    <property type="match status" value="1"/>
</dbReference>
<keyword evidence="2 11" id="KW-0677">Repeat</keyword>
<keyword evidence="7 11" id="KW-0238">DNA-binding</keyword>
<evidence type="ECO:0000256" key="6">
    <source>
        <dbReference type="ARBA" id="ARBA00022840"/>
    </source>
</evidence>
<sequence length="631" mass="70574">MTTLLTLSNVSLAYGHLPLLAHVDFQIEAGERVCLVGRNGTGKSTLFRVISGAAVPDDGELWHPDTLRIAHLEQEVPPDSDETVYEAVARGLGELGRLLTDYHNAAHAAGSDPESLARLAGLQARIEAAHGWNISQKVETVLSRLGLPADKRIRDCSGGIRRQVMLARALVAEPDLLLLDEPTNHLDIAAITWLEEFLLAYRGGLMFITHDRTFLKHLATRIVELDRGRLTSFPGDFDAYLRKKDELLEVEARAAAKFDKKLAEEEAWIRQGIKARRTRNEGRVRALLRLREERAQRLDAQGRASFAVDAGALSGKLVVDLRAVSFRYGDRWIVRDLSTHIVRGDRIGIVGPNGSGKSTLLKLILGELEPTSGQVKIGTRLQIAYFDQHRGGLDPEKTVRQNLSEGSDYIDVKGRRRHVIGYLKDFLFPPERIDSPVKSLSGGERNRLLLAKIFTQPANMMVLDEPTNDLDVDTLELLEDLLAEYEGTLLLVSHDRAFLDNVVTSTLVFEGDGRVGEYVGGYEDWLRQRRDRPQEAARPRAQAASPAPRREKTAAEQKKKLSYKEQRELESLPGRIESLEAEQQTLEARVSRSDFYQQEGAAIADAMARLNALREELERAYARWEELEAIG</sequence>
<evidence type="ECO:0000256" key="1">
    <source>
        <dbReference type="ARBA" id="ARBA00022490"/>
    </source>
</evidence>
<evidence type="ECO:0000256" key="8">
    <source>
        <dbReference type="ARBA" id="ARBA00023204"/>
    </source>
</evidence>
<dbReference type="SMART" id="SM00382">
    <property type="entry name" value="AAA"/>
    <property type="match status" value="2"/>
</dbReference>
<dbReference type="EC" id="3.6.1.-" evidence="11"/>
<dbReference type="InterPro" id="IPR043686">
    <property type="entry name" value="Uup"/>
</dbReference>
<dbReference type="KEGG" id="sva:SVA_0965"/>
<evidence type="ECO:0000259" key="13">
    <source>
        <dbReference type="PROSITE" id="PS50893"/>
    </source>
</evidence>
<dbReference type="AlphaFoldDB" id="A0A1B4V821"/>
<keyword evidence="3 11" id="KW-0547">Nucleotide-binding</keyword>
<comment type="catalytic activity">
    <reaction evidence="9 11">
        <text>ATP + H2O = ADP + phosphate + H(+)</text>
        <dbReference type="Rhea" id="RHEA:13065"/>
        <dbReference type="ChEBI" id="CHEBI:15377"/>
        <dbReference type="ChEBI" id="CHEBI:15378"/>
        <dbReference type="ChEBI" id="CHEBI:30616"/>
        <dbReference type="ChEBI" id="CHEBI:43474"/>
        <dbReference type="ChEBI" id="CHEBI:456216"/>
    </reaction>
</comment>
<comment type="function">
    <text evidence="11">Probably plays a role in ribosome assembly or function. May be involved in resolution of branched DNA intermediates that result from template switching in postreplication gaps. Binds DNA and has ATPase activity.</text>
</comment>
<dbReference type="FunFam" id="3.40.50.300:FF:000011">
    <property type="entry name" value="Putative ABC transporter ATP-binding component"/>
    <property type="match status" value="1"/>
</dbReference>
<dbReference type="GO" id="GO:0005524">
    <property type="term" value="F:ATP binding"/>
    <property type="evidence" value="ECO:0007669"/>
    <property type="project" value="UniProtKB-UniRule"/>
</dbReference>
<evidence type="ECO:0000256" key="3">
    <source>
        <dbReference type="ARBA" id="ARBA00022741"/>
    </source>
</evidence>
<comment type="subcellular location">
    <subcellularLocation>
        <location evidence="11">Cytoplasm</location>
    </subcellularLocation>
    <text evidence="11">Associates with ribosomes.</text>
</comment>
<evidence type="ECO:0000256" key="10">
    <source>
        <dbReference type="ARBA" id="ARBA00061478"/>
    </source>
</evidence>
<dbReference type="PROSITE" id="PS00211">
    <property type="entry name" value="ABC_TRANSPORTER_1"/>
    <property type="match status" value="1"/>
</dbReference>
<dbReference type="InterPro" id="IPR017871">
    <property type="entry name" value="ABC_transporter-like_CS"/>
</dbReference>
<dbReference type="InterPro" id="IPR027417">
    <property type="entry name" value="P-loop_NTPase"/>
</dbReference>
<evidence type="ECO:0000256" key="7">
    <source>
        <dbReference type="ARBA" id="ARBA00023125"/>
    </source>
</evidence>
<dbReference type="InterPro" id="IPR032781">
    <property type="entry name" value="ABC_tran_Xtn"/>
</dbReference>
<accession>A0A1B4V821</accession>
<keyword evidence="8 11" id="KW-0234">DNA repair</keyword>
<keyword evidence="6 11" id="KW-0067">ATP-binding</keyword>
<name>A0A1B4V821_9GAMM</name>
<dbReference type="GO" id="GO:0006281">
    <property type="term" value="P:DNA repair"/>
    <property type="evidence" value="ECO:0007669"/>
    <property type="project" value="UniProtKB-KW"/>
</dbReference>
<feature type="region of interest" description="Disordered" evidence="12">
    <location>
        <begin position="529"/>
        <end position="568"/>
    </location>
</feature>
<dbReference type="InterPro" id="IPR051309">
    <property type="entry name" value="ABCF_ATPase"/>
</dbReference>
<dbReference type="RefSeq" id="WP_096459530.1">
    <property type="nucleotide sequence ID" value="NZ_AP014936.1"/>
</dbReference>
<keyword evidence="4 11" id="KW-0227">DNA damage</keyword>
<dbReference type="InterPro" id="IPR003593">
    <property type="entry name" value="AAA+_ATPase"/>
</dbReference>
<gene>
    <name evidence="11" type="primary">uup</name>
    <name evidence="14" type="ORF">SVA_0965</name>
</gene>
<evidence type="ECO:0000256" key="2">
    <source>
        <dbReference type="ARBA" id="ARBA00022737"/>
    </source>
</evidence>
<dbReference type="SUPFAM" id="SSF52540">
    <property type="entry name" value="P-loop containing nucleoside triphosphate hydrolases"/>
    <property type="match status" value="2"/>
</dbReference>
<dbReference type="Proteomes" id="UP000218899">
    <property type="component" value="Chromosome"/>
</dbReference>
<keyword evidence="5 11" id="KW-0378">Hydrolase</keyword>
<organism evidence="14 15">
    <name type="scientific">Sulfurifustis variabilis</name>
    <dbReference type="NCBI Taxonomy" id="1675686"/>
    <lineage>
        <taxon>Bacteria</taxon>
        <taxon>Pseudomonadati</taxon>
        <taxon>Pseudomonadota</taxon>
        <taxon>Gammaproteobacteria</taxon>
        <taxon>Acidiferrobacterales</taxon>
        <taxon>Acidiferrobacteraceae</taxon>
        <taxon>Sulfurifustis</taxon>
    </lineage>
</organism>
<evidence type="ECO:0000313" key="15">
    <source>
        <dbReference type="Proteomes" id="UP000218899"/>
    </source>
</evidence>
<dbReference type="Pfam" id="PF00005">
    <property type="entry name" value="ABC_tran"/>
    <property type="match status" value="2"/>
</dbReference>
<evidence type="ECO:0000256" key="11">
    <source>
        <dbReference type="HAMAP-Rule" id="MF_00848"/>
    </source>
</evidence>
<dbReference type="CDD" id="cd03221">
    <property type="entry name" value="ABCF_EF-3"/>
    <property type="match status" value="2"/>
</dbReference>
<evidence type="ECO:0000313" key="14">
    <source>
        <dbReference type="EMBL" id="BAU47544.1"/>
    </source>
</evidence>
<evidence type="ECO:0000256" key="5">
    <source>
        <dbReference type="ARBA" id="ARBA00022801"/>
    </source>
</evidence>
<feature type="coiled-coil region" evidence="11">
    <location>
        <begin position="569"/>
        <end position="630"/>
    </location>
</feature>
<evidence type="ECO:0000256" key="4">
    <source>
        <dbReference type="ARBA" id="ARBA00022763"/>
    </source>
</evidence>
<keyword evidence="1 11" id="KW-0963">Cytoplasm</keyword>
<feature type="compositionally biased region" description="Basic and acidic residues" evidence="12">
    <location>
        <begin position="529"/>
        <end position="538"/>
    </location>
</feature>
<feature type="binding site" evidence="11">
    <location>
        <begin position="37"/>
        <end position="44"/>
    </location>
    <ligand>
        <name>ATP</name>
        <dbReference type="ChEBI" id="CHEBI:30616"/>
        <label>1</label>
    </ligand>
</feature>
<dbReference type="PROSITE" id="PS50893">
    <property type="entry name" value="ABC_TRANSPORTER_2"/>
    <property type="match status" value="2"/>
</dbReference>
<evidence type="ECO:0000256" key="9">
    <source>
        <dbReference type="ARBA" id="ARBA00049360"/>
    </source>
</evidence>
<proteinExistence type="inferred from homology"/>
<reference evidence="14 15" key="1">
    <citation type="submission" date="2015-08" db="EMBL/GenBank/DDBJ databases">
        <title>Complete genome sequence of Sulfurifustis variabilis.</title>
        <authorList>
            <person name="Miura A."/>
            <person name="Kojima H."/>
            <person name="Fukui M."/>
        </authorList>
    </citation>
    <scope>NUCLEOTIDE SEQUENCE [LARGE SCALE GENOMIC DNA]</scope>
    <source>
        <strain evidence="15">skN76</strain>
    </source>
</reference>
<dbReference type="GO" id="GO:0043022">
    <property type="term" value="F:ribosome binding"/>
    <property type="evidence" value="ECO:0007669"/>
    <property type="project" value="UniProtKB-UniRule"/>
</dbReference>
<keyword evidence="11" id="KW-0175">Coiled coil</keyword>
<keyword evidence="15" id="KW-1185">Reference proteome</keyword>
<protein>
    <recommendedName>
        <fullName evidence="11">ATP-binding protein Uup</fullName>
        <ecNumber evidence="11">3.6.1.-</ecNumber>
    </recommendedName>
</protein>